<evidence type="ECO:0000256" key="3">
    <source>
        <dbReference type="ARBA" id="ARBA00012438"/>
    </source>
</evidence>
<dbReference type="EMBL" id="BEXT01000001">
    <property type="protein sequence ID" value="GBC61243.1"/>
    <property type="molecule type" value="Genomic_DNA"/>
</dbReference>
<protein>
    <recommendedName>
        <fullName evidence="3">histidine kinase</fullName>
        <ecNumber evidence="3">2.7.13.3</ecNumber>
    </recommendedName>
</protein>
<dbReference type="SUPFAM" id="SSF47384">
    <property type="entry name" value="Homodimeric domain of signal transducing histidine kinase"/>
    <property type="match status" value="1"/>
</dbReference>
<name>A0A401FWC0_9BACT</name>
<keyword evidence="10" id="KW-0067">ATP-binding</keyword>
<evidence type="ECO:0000256" key="10">
    <source>
        <dbReference type="ARBA" id="ARBA00022840"/>
    </source>
</evidence>
<keyword evidence="9 16" id="KW-0418">Kinase</keyword>
<dbReference type="GO" id="GO:0005886">
    <property type="term" value="C:plasma membrane"/>
    <property type="evidence" value="ECO:0007669"/>
    <property type="project" value="UniProtKB-SubCell"/>
</dbReference>
<dbReference type="PRINTS" id="PR00344">
    <property type="entry name" value="BCTRLSENSOR"/>
</dbReference>
<dbReference type="Pfam" id="PF00512">
    <property type="entry name" value="HisKA"/>
    <property type="match status" value="1"/>
</dbReference>
<dbReference type="InterPro" id="IPR005467">
    <property type="entry name" value="His_kinase_dom"/>
</dbReference>
<organism evidence="16 17">
    <name type="scientific">Desulfonema ishimotonii</name>
    <dbReference type="NCBI Taxonomy" id="45657"/>
    <lineage>
        <taxon>Bacteria</taxon>
        <taxon>Pseudomonadati</taxon>
        <taxon>Thermodesulfobacteriota</taxon>
        <taxon>Desulfobacteria</taxon>
        <taxon>Desulfobacterales</taxon>
        <taxon>Desulfococcaceae</taxon>
        <taxon>Desulfonema</taxon>
    </lineage>
</organism>
<dbReference type="InterPro" id="IPR033479">
    <property type="entry name" value="dCache_1"/>
</dbReference>
<keyword evidence="6" id="KW-0808">Transferase</keyword>
<evidence type="ECO:0000256" key="2">
    <source>
        <dbReference type="ARBA" id="ARBA00004651"/>
    </source>
</evidence>
<feature type="transmembrane region" description="Helical" evidence="14">
    <location>
        <begin position="298"/>
        <end position="321"/>
    </location>
</feature>
<dbReference type="SUPFAM" id="SSF55874">
    <property type="entry name" value="ATPase domain of HSP90 chaperone/DNA topoisomerase II/histidine kinase"/>
    <property type="match status" value="1"/>
</dbReference>
<dbReference type="Pfam" id="PF02743">
    <property type="entry name" value="dCache_1"/>
    <property type="match status" value="1"/>
</dbReference>
<evidence type="ECO:0000256" key="6">
    <source>
        <dbReference type="ARBA" id="ARBA00022679"/>
    </source>
</evidence>
<keyword evidence="8" id="KW-0547">Nucleotide-binding</keyword>
<accession>A0A401FWC0</accession>
<dbReference type="GO" id="GO:0000155">
    <property type="term" value="F:phosphorelay sensor kinase activity"/>
    <property type="evidence" value="ECO:0007669"/>
    <property type="project" value="InterPro"/>
</dbReference>
<feature type="domain" description="Histidine kinase" evidence="15">
    <location>
        <begin position="353"/>
        <end position="569"/>
    </location>
</feature>
<evidence type="ECO:0000256" key="9">
    <source>
        <dbReference type="ARBA" id="ARBA00022777"/>
    </source>
</evidence>
<evidence type="ECO:0000313" key="16">
    <source>
        <dbReference type="EMBL" id="GBC61243.1"/>
    </source>
</evidence>
<evidence type="ECO:0000256" key="14">
    <source>
        <dbReference type="SAM" id="Phobius"/>
    </source>
</evidence>
<dbReference type="OrthoDB" id="9777714at2"/>
<keyword evidence="13 14" id="KW-0472">Membrane</keyword>
<dbReference type="InterPro" id="IPR036890">
    <property type="entry name" value="HATPase_C_sf"/>
</dbReference>
<reference evidence="17" key="2">
    <citation type="submission" date="2019-01" db="EMBL/GenBank/DDBJ databases">
        <title>Genome sequence of Desulfonema ishimotonii strain Tokyo 01.</title>
        <authorList>
            <person name="Fukui M."/>
        </authorList>
    </citation>
    <scope>NUCLEOTIDE SEQUENCE [LARGE SCALE GENOMIC DNA]</scope>
    <source>
        <strain evidence="17">Tokyo 01</strain>
    </source>
</reference>
<gene>
    <name evidence="16" type="ORF">DENIS_2203</name>
</gene>
<dbReference type="InterPro" id="IPR003661">
    <property type="entry name" value="HisK_dim/P_dom"/>
</dbReference>
<keyword evidence="7 14" id="KW-0812">Transmembrane</keyword>
<dbReference type="PANTHER" id="PTHR43065">
    <property type="entry name" value="SENSOR HISTIDINE KINASE"/>
    <property type="match status" value="1"/>
</dbReference>
<evidence type="ECO:0000256" key="12">
    <source>
        <dbReference type="ARBA" id="ARBA00023012"/>
    </source>
</evidence>
<dbReference type="InterPro" id="IPR003594">
    <property type="entry name" value="HATPase_dom"/>
</dbReference>
<proteinExistence type="predicted"/>
<dbReference type="GO" id="GO:0005524">
    <property type="term" value="F:ATP binding"/>
    <property type="evidence" value="ECO:0007669"/>
    <property type="project" value="UniProtKB-KW"/>
</dbReference>
<evidence type="ECO:0000256" key="7">
    <source>
        <dbReference type="ARBA" id="ARBA00022692"/>
    </source>
</evidence>
<dbReference type="CDD" id="cd00082">
    <property type="entry name" value="HisKA"/>
    <property type="match status" value="1"/>
</dbReference>
<keyword evidence="11 14" id="KW-1133">Transmembrane helix</keyword>
<dbReference type="AlphaFoldDB" id="A0A401FWC0"/>
<dbReference type="Gene3D" id="3.30.450.20">
    <property type="entry name" value="PAS domain"/>
    <property type="match status" value="2"/>
</dbReference>
<keyword evidence="12" id="KW-0902">Two-component regulatory system</keyword>
<dbReference type="Gene3D" id="1.10.287.130">
    <property type="match status" value="1"/>
</dbReference>
<dbReference type="Gene3D" id="3.30.565.10">
    <property type="entry name" value="Histidine kinase-like ATPase, C-terminal domain"/>
    <property type="match status" value="1"/>
</dbReference>
<keyword evidence="5" id="KW-0597">Phosphoprotein</keyword>
<dbReference type="EC" id="2.7.13.3" evidence="3"/>
<dbReference type="CDD" id="cd18774">
    <property type="entry name" value="PDC2_HK_sensor"/>
    <property type="match status" value="1"/>
</dbReference>
<keyword evidence="17" id="KW-1185">Reference proteome</keyword>
<keyword evidence="4" id="KW-1003">Cell membrane</keyword>
<evidence type="ECO:0000256" key="5">
    <source>
        <dbReference type="ARBA" id="ARBA00022553"/>
    </source>
</evidence>
<dbReference type="RefSeq" id="WP_124328552.1">
    <property type="nucleotide sequence ID" value="NZ_BEXT01000001.1"/>
</dbReference>
<reference evidence="17" key="1">
    <citation type="submission" date="2017-11" db="EMBL/GenBank/DDBJ databases">
        <authorList>
            <person name="Watanabe M."/>
            <person name="Kojima H."/>
        </authorList>
    </citation>
    <scope>NUCLEOTIDE SEQUENCE [LARGE SCALE GENOMIC DNA]</scope>
    <source>
        <strain evidence="17">Tokyo 01</strain>
    </source>
</reference>
<evidence type="ECO:0000256" key="11">
    <source>
        <dbReference type="ARBA" id="ARBA00022989"/>
    </source>
</evidence>
<dbReference type="InterPro" id="IPR036097">
    <property type="entry name" value="HisK_dim/P_sf"/>
</dbReference>
<evidence type="ECO:0000313" key="17">
    <source>
        <dbReference type="Proteomes" id="UP000288096"/>
    </source>
</evidence>
<dbReference type="Proteomes" id="UP000288096">
    <property type="component" value="Unassembled WGS sequence"/>
</dbReference>
<comment type="subcellular location">
    <subcellularLocation>
        <location evidence="2">Cell membrane</location>
        <topology evidence="2">Multi-pass membrane protein</topology>
    </subcellularLocation>
</comment>
<dbReference type="Pfam" id="PF02518">
    <property type="entry name" value="HATPase_c"/>
    <property type="match status" value="1"/>
</dbReference>
<evidence type="ECO:0000259" key="15">
    <source>
        <dbReference type="PROSITE" id="PS50109"/>
    </source>
</evidence>
<dbReference type="CDD" id="cd12914">
    <property type="entry name" value="PDC1_DGC_like"/>
    <property type="match status" value="1"/>
</dbReference>
<sequence>MSLLDKLKPGFWNVREDSSGPHRHLFNFRDIWKQTVCISASITLLPLIMLTIFDYTVTENAVKSESLLRTARFTSNTRRTVSFFLAERRFALDFIINDNSYAALNNAERLRAILENLQKSLTGFTDIGVIDASGIQHTYVGPFDLQGVDYSGQAWFREILDRGIYISDVFMGLRNRPHMVIAVRYTLPDGSFYILRASLHITRFEELISEVGGQGDAFLINHKGILQTQSRHFGNVLEKFPLPVPEFSLKTQVVETRGHKGEDIVMGYAYIKGTPFILMVATEKDELMAHWYTTRLKLIICLAVTIAIILLVILGIVTYLVSNIHMADQKRVMILHNIEYSDKMATIGKLAAGVAHEINNPLAIINEKAGLLQDIFSFTDRYKEDPKLMGLADAIVSSVERCAVITRRLLSFARKMEVEYQPIDLREIIHEVLGFLHKEAEYRCINISVNVSEALTGFESNRGKLQQVLLNIVKNAFAALETGGSLEINVTPEPEKSVLISICDNGCGIPAADIEHIFDPFFTTKSNRGGTGLGLSITYSLIQELGGSIIVTSHETQRTCFEVTLPLKPPEKKEK</sequence>
<dbReference type="InterPro" id="IPR004358">
    <property type="entry name" value="Sig_transdc_His_kin-like_C"/>
</dbReference>
<evidence type="ECO:0000256" key="8">
    <source>
        <dbReference type="ARBA" id="ARBA00022741"/>
    </source>
</evidence>
<dbReference type="SMART" id="SM00387">
    <property type="entry name" value="HATPase_c"/>
    <property type="match status" value="1"/>
</dbReference>
<evidence type="ECO:0000256" key="1">
    <source>
        <dbReference type="ARBA" id="ARBA00000085"/>
    </source>
</evidence>
<dbReference type="PROSITE" id="PS50109">
    <property type="entry name" value="HIS_KIN"/>
    <property type="match status" value="1"/>
</dbReference>
<evidence type="ECO:0000256" key="4">
    <source>
        <dbReference type="ARBA" id="ARBA00022475"/>
    </source>
</evidence>
<dbReference type="SMART" id="SM00388">
    <property type="entry name" value="HisKA"/>
    <property type="match status" value="1"/>
</dbReference>
<dbReference type="PANTHER" id="PTHR43065:SF46">
    <property type="entry name" value="C4-DICARBOXYLATE TRANSPORT SENSOR PROTEIN DCTB"/>
    <property type="match status" value="1"/>
</dbReference>
<comment type="catalytic activity">
    <reaction evidence="1">
        <text>ATP + protein L-histidine = ADP + protein N-phospho-L-histidine.</text>
        <dbReference type="EC" id="2.7.13.3"/>
    </reaction>
</comment>
<comment type="caution">
    <text evidence="16">The sequence shown here is derived from an EMBL/GenBank/DDBJ whole genome shotgun (WGS) entry which is preliminary data.</text>
</comment>
<feature type="transmembrane region" description="Helical" evidence="14">
    <location>
        <begin position="31"/>
        <end position="53"/>
    </location>
</feature>
<evidence type="ECO:0000256" key="13">
    <source>
        <dbReference type="ARBA" id="ARBA00023136"/>
    </source>
</evidence>